<proteinExistence type="predicted"/>
<reference evidence="1" key="2">
    <citation type="submission" date="2023-02" db="EMBL/GenBank/DDBJ databases">
        <authorList>
            <person name="Swenson N.G."/>
            <person name="Wegrzyn J.L."/>
            <person name="Mcevoy S.L."/>
        </authorList>
    </citation>
    <scope>NUCLEOTIDE SEQUENCE</scope>
    <source>
        <strain evidence="1">91603</strain>
        <tissue evidence="1">Leaf</tissue>
    </source>
</reference>
<sequence length="86" mass="10016">MTDSGTAIVKEKLVEVMKLLEEDVDIINVLESNLEKGKRKASDHSNHDNLVYENSVLNPPIANFGWFLRLFQQGIDEWWIWKSWSV</sequence>
<evidence type="ECO:0000313" key="2">
    <source>
        <dbReference type="Proteomes" id="UP001064489"/>
    </source>
</evidence>
<comment type="caution">
    <text evidence="1">The sequence shown here is derived from an EMBL/GenBank/DDBJ whole genome shotgun (WGS) entry which is preliminary data.</text>
</comment>
<organism evidence="1 2">
    <name type="scientific">Acer negundo</name>
    <name type="common">Box elder</name>
    <dbReference type="NCBI Taxonomy" id="4023"/>
    <lineage>
        <taxon>Eukaryota</taxon>
        <taxon>Viridiplantae</taxon>
        <taxon>Streptophyta</taxon>
        <taxon>Embryophyta</taxon>
        <taxon>Tracheophyta</taxon>
        <taxon>Spermatophyta</taxon>
        <taxon>Magnoliopsida</taxon>
        <taxon>eudicotyledons</taxon>
        <taxon>Gunneridae</taxon>
        <taxon>Pentapetalae</taxon>
        <taxon>rosids</taxon>
        <taxon>malvids</taxon>
        <taxon>Sapindales</taxon>
        <taxon>Sapindaceae</taxon>
        <taxon>Hippocastanoideae</taxon>
        <taxon>Acereae</taxon>
        <taxon>Acer</taxon>
    </lineage>
</organism>
<evidence type="ECO:0000313" key="1">
    <source>
        <dbReference type="EMBL" id="KAI9177701.1"/>
    </source>
</evidence>
<gene>
    <name evidence="1" type="ORF">LWI28_018300</name>
</gene>
<reference evidence="1" key="1">
    <citation type="journal article" date="2022" name="Plant J.">
        <title>Strategies of tolerance reflected in two North American maple genomes.</title>
        <authorList>
            <person name="McEvoy S.L."/>
            <person name="Sezen U.U."/>
            <person name="Trouern-Trend A."/>
            <person name="McMahon S.M."/>
            <person name="Schaberg P.G."/>
            <person name="Yang J."/>
            <person name="Wegrzyn J.L."/>
            <person name="Swenson N.G."/>
        </authorList>
    </citation>
    <scope>NUCLEOTIDE SEQUENCE</scope>
    <source>
        <strain evidence="1">91603</strain>
    </source>
</reference>
<accession>A0AAD5NSN6</accession>
<dbReference type="EMBL" id="JAJSOW010000102">
    <property type="protein sequence ID" value="KAI9177701.1"/>
    <property type="molecule type" value="Genomic_DNA"/>
</dbReference>
<keyword evidence="2" id="KW-1185">Reference proteome</keyword>
<protein>
    <submittedName>
        <fullName evidence="1">Uncharacterized protein</fullName>
    </submittedName>
</protein>
<dbReference type="Proteomes" id="UP001064489">
    <property type="component" value="Chromosome 5"/>
</dbReference>
<name>A0AAD5NSN6_ACENE</name>
<dbReference type="AlphaFoldDB" id="A0AAD5NSN6"/>